<name>A0ABT1UIX0_9GAMM</name>
<dbReference type="Proteomes" id="UP001524569">
    <property type="component" value="Unassembled WGS sequence"/>
</dbReference>
<evidence type="ECO:0000313" key="3">
    <source>
        <dbReference type="Proteomes" id="UP001524569"/>
    </source>
</evidence>
<keyword evidence="1" id="KW-0472">Membrane</keyword>
<keyword evidence="1" id="KW-1133">Transmembrane helix</keyword>
<comment type="caution">
    <text evidence="2">The sequence shown here is derived from an EMBL/GenBank/DDBJ whole genome shotgun (WGS) entry which is preliminary data.</text>
</comment>
<dbReference type="EMBL" id="JANIBM010000017">
    <property type="protein sequence ID" value="MCQ8182184.1"/>
    <property type="molecule type" value="Genomic_DNA"/>
</dbReference>
<dbReference type="RefSeq" id="WP_256611475.1">
    <property type="nucleotide sequence ID" value="NZ_JANIBM010000017.1"/>
</dbReference>
<organism evidence="2 3">
    <name type="scientific">Methylomonas aurea</name>
    <dbReference type="NCBI Taxonomy" id="2952224"/>
    <lineage>
        <taxon>Bacteria</taxon>
        <taxon>Pseudomonadati</taxon>
        <taxon>Pseudomonadota</taxon>
        <taxon>Gammaproteobacteria</taxon>
        <taxon>Methylococcales</taxon>
        <taxon>Methylococcaceae</taxon>
        <taxon>Methylomonas</taxon>
    </lineage>
</organism>
<gene>
    <name evidence="2" type="ORF">NP603_13765</name>
</gene>
<feature type="transmembrane region" description="Helical" evidence="1">
    <location>
        <begin position="12"/>
        <end position="41"/>
    </location>
</feature>
<protein>
    <submittedName>
        <fullName evidence="2">Uncharacterized protein</fullName>
    </submittedName>
</protein>
<proteinExistence type="predicted"/>
<sequence>MSKELKRASLSLAVDVLFFSTFAGIGFTGGALIMLCLLGLIHG</sequence>
<accession>A0ABT1UIX0</accession>
<keyword evidence="3" id="KW-1185">Reference proteome</keyword>
<keyword evidence="1" id="KW-0812">Transmembrane</keyword>
<evidence type="ECO:0000313" key="2">
    <source>
        <dbReference type="EMBL" id="MCQ8182184.1"/>
    </source>
</evidence>
<evidence type="ECO:0000256" key="1">
    <source>
        <dbReference type="SAM" id="Phobius"/>
    </source>
</evidence>
<reference evidence="2 3" key="1">
    <citation type="submission" date="2022-07" db="EMBL/GenBank/DDBJ databases">
        <title>Methylomonas rivi sp. nov., Methylomonas rosea sp. nov., Methylomonas aureus sp. nov. and Methylomonas subterranea sp. nov., four novel methanotrophs isolated from a freshwater creek and the deep terrestrial subsurface.</title>
        <authorList>
            <person name="Abin C."/>
            <person name="Sankaranarayanan K."/>
            <person name="Garner C."/>
            <person name="Sindelar R."/>
            <person name="Kotary K."/>
            <person name="Garner R."/>
            <person name="Barclay S."/>
            <person name="Lawson P."/>
            <person name="Krumholz L."/>
        </authorList>
    </citation>
    <scope>NUCLEOTIDE SEQUENCE [LARGE SCALE GENOMIC DNA]</scope>
    <source>
        <strain evidence="2 3">SURF-1</strain>
    </source>
</reference>